<name>A0A8K0XQ64_9AGAR</name>
<keyword evidence="3" id="KW-1185">Reference proteome</keyword>
<dbReference type="InterPro" id="IPR000719">
    <property type="entry name" value="Prot_kinase_dom"/>
</dbReference>
<accession>A0A8K0XQ64</accession>
<dbReference type="Pfam" id="PF00069">
    <property type="entry name" value="Pkinase"/>
    <property type="match status" value="1"/>
</dbReference>
<protein>
    <submittedName>
        <fullName evidence="2">Kinase-like domain-containing protein</fullName>
    </submittedName>
</protein>
<keyword evidence="2" id="KW-0418">Kinase</keyword>
<feature type="domain" description="Protein kinase" evidence="1">
    <location>
        <begin position="1"/>
        <end position="357"/>
    </location>
</feature>
<dbReference type="PANTHER" id="PTHR44167:SF24">
    <property type="entry name" value="SERINE_THREONINE-PROTEIN KINASE CHK2"/>
    <property type="match status" value="1"/>
</dbReference>
<dbReference type="PANTHER" id="PTHR44167">
    <property type="entry name" value="OVARIAN-SPECIFIC SERINE/THREONINE-PROTEIN KINASE LOK-RELATED"/>
    <property type="match status" value="1"/>
</dbReference>
<dbReference type="OrthoDB" id="5987198at2759"/>
<evidence type="ECO:0000313" key="2">
    <source>
        <dbReference type="EMBL" id="KAH8100828.1"/>
    </source>
</evidence>
<sequence length="357" mass="41101">MLAQRALLRYDYSSSVDDEYGSLSPYELRWRARYDVLLSNGYRLRPRYKPGWKPSWLGTNTPADECEDFIQPIYTNVLDAQRVEDHRVVCMKVVPLDSDEFKIVRMLSPTDNHRNPYNHCVPILDVLSDPINALNAILVMPYLRPCNNPNFDTVDEIMEFVKQTLEGLSFLHSQGVAHRDCWTTNIMMDGQELYPEGHHPIRLNWTPDYSRNARVLRRSGHPVKYYFIDFGMSSYFEVGQSPYVVGAKGADQDPPELSDEVPYNAFMLDVFVLGHAYEVDLLQQFSNLDFLQPLISAMMDTQPERRPTAEAALMMFHNIRTGSKHDEHRRRAARRGESTTGQVVQEAVSVLRGFVGF</sequence>
<evidence type="ECO:0000313" key="3">
    <source>
        <dbReference type="Proteomes" id="UP000813824"/>
    </source>
</evidence>
<dbReference type="EMBL" id="JAEVFJ010000014">
    <property type="protein sequence ID" value="KAH8100828.1"/>
    <property type="molecule type" value="Genomic_DNA"/>
</dbReference>
<evidence type="ECO:0000259" key="1">
    <source>
        <dbReference type="PROSITE" id="PS50011"/>
    </source>
</evidence>
<gene>
    <name evidence="2" type="ORF">BXZ70DRAFT_936067</name>
</gene>
<dbReference type="Proteomes" id="UP000813824">
    <property type="component" value="Unassembled WGS sequence"/>
</dbReference>
<organism evidence="2 3">
    <name type="scientific">Cristinia sonorae</name>
    <dbReference type="NCBI Taxonomy" id="1940300"/>
    <lineage>
        <taxon>Eukaryota</taxon>
        <taxon>Fungi</taxon>
        <taxon>Dikarya</taxon>
        <taxon>Basidiomycota</taxon>
        <taxon>Agaricomycotina</taxon>
        <taxon>Agaricomycetes</taxon>
        <taxon>Agaricomycetidae</taxon>
        <taxon>Agaricales</taxon>
        <taxon>Pleurotineae</taxon>
        <taxon>Stephanosporaceae</taxon>
        <taxon>Cristinia</taxon>
    </lineage>
</organism>
<dbReference type="SUPFAM" id="SSF56112">
    <property type="entry name" value="Protein kinase-like (PK-like)"/>
    <property type="match status" value="1"/>
</dbReference>
<dbReference type="SMART" id="SM00220">
    <property type="entry name" value="S_TKc"/>
    <property type="match status" value="1"/>
</dbReference>
<dbReference type="AlphaFoldDB" id="A0A8K0XQ64"/>
<dbReference type="GO" id="GO:0005524">
    <property type="term" value="F:ATP binding"/>
    <property type="evidence" value="ECO:0007669"/>
    <property type="project" value="InterPro"/>
</dbReference>
<keyword evidence="2" id="KW-0808">Transferase</keyword>
<dbReference type="Gene3D" id="1.10.510.10">
    <property type="entry name" value="Transferase(Phosphotransferase) domain 1"/>
    <property type="match status" value="1"/>
</dbReference>
<reference evidence="2" key="1">
    <citation type="journal article" date="2021" name="New Phytol.">
        <title>Evolutionary innovations through gain and loss of genes in the ectomycorrhizal Boletales.</title>
        <authorList>
            <person name="Wu G."/>
            <person name="Miyauchi S."/>
            <person name="Morin E."/>
            <person name="Kuo A."/>
            <person name="Drula E."/>
            <person name="Varga T."/>
            <person name="Kohler A."/>
            <person name="Feng B."/>
            <person name="Cao Y."/>
            <person name="Lipzen A."/>
            <person name="Daum C."/>
            <person name="Hundley H."/>
            <person name="Pangilinan J."/>
            <person name="Johnson J."/>
            <person name="Barry K."/>
            <person name="LaButti K."/>
            <person name="Ng V."/>
            <person name="Ahrendt S."/>
            <person name="Min B."/>
            <person name="Choi I.G."/>
            <person name="Park H."/>
            <person name="Plett J.M."/>
            <person name="Magnuson J."/>
            <person name="Spatafora J.W."/>
            <person name="Nagy L.G."/>
            <person name="Henrissat B."/>
            <person name="Grigoriev I.V."/>
            <person name="Yang Z.L."/>
            <person name="Xu J."/>
            <person name="Martin F.M."/>
        </authorList>
    </citation>
    <scope>NUCLEOTIDE SEQUENCE</scope>
    <source>
        <strain evidence="2">KKN 215</strain>
    </source>
</reference>
<dbReference type="InterPro" id="IPR011009">
    <property type="entry name" value="Kinase-like_dom_sf"/>
</dbReference>
<comment type="caution">
    <text evidence="2">The sequence shown here is derived from an EMBL/GenBank/DDBJ whole genome shotgun (WGS) entry which is preliminary data.</text>
</comment>
<dbReference type="PROSITE" id="PS50011">
    <property type="entry name" value="PROTEIN_KINASE_DOM"/>
    <property type="match status" value="1"/>
</dbReference>
<dbReference type="GO" id="GO:0004672">
    <property type="term" value="F:protein kinase activity"/>
    <property type="evidence" value="ECO:0007669"/>
    <property type="project" value="InterPro"/>
</dbReference>
<proteinExistence type="predicted"/>